<dbReference type="Gene3D" id="3.40.50.2000">
    <property type="entry name" value="Glycogen Phosphorylase B"/>
    <property type="match status" value="1"/>
</dbReference>
<proteinExistence type="predicted"/>
<dbReference type="EMBL" id="JAJCIS010000002">
    <property type="protein sequence ID" value="MCB7386516.1"/>
    <property type="molecule type" value="Genomic_DNA"/>
</dbReference>
<organism evidence="1 2">
    <name type="scientific">Bariatricus massiliensis</name>
    <dbReference type="NCBI Taxonomy" id="1745713"/>
    <lineage>
        <taxon>Bacteria</taxon>
        <taxon>Bacillati</taxon>
        <taxon>Bacillota</taxon>
        <taxon>Clostridia</taxon>
        <taxon>Lachnospirales</taxon>
        <taxon>Lachnospiraceae</taxon>
        <taxon>Bariatricus</taxon>
    </lineage>
</organism>
<keyword evidence="2" id="KW-1185">Reference proteome</keyword>
<sequence>MRMLVVSGYPAWEKVPKGLMPSFHLFGVHELVDHYEPYGDSIRGIFKKEILDGGYVDFFLWQSGKQHIASQVRKLMKKSREYDVIYDQLNRCSIFLGALKKVGLFKSNLVTVMHHPPYDIQLAVSDSDAYIFFNENYKLLAAKAEPRKIDHYFVNEWRPDMEWYQKIYEASDIKSEDTFYIDTGKSRRDRKTLMQAAENTKIRVDYAGEYNGQDGWARPYEVDLKDDIAMIKRIMKYKAEIIPVAMSRKKKIGPLGITSFMDCLGLGIPVIASDNVCFADDIVKNGLGMLYKTGDEASLSSVMKYLMEDVSFYETCRRNISHYNEKYGNEYSQVFEGILKGIFKIE</sequence>
<evidence type="ECO:0008006" key="3">
    <source>
        <dbReference type="Google" id="ProtNLM"/>
    </source>
</evidence>
<reference evidence="1 2" key="1">
    <citation type="submission" date="2021-10" db="EMBL/GenBank/DDBJ databases">
        <title>Collection of gut derived symbiotic bacterial strains cultured from healthy donors.</title>
        <authorList>
            <person name="Lin H."/>
            <person name="Littmann E."/>
            <person name="Kohout C."/>
            <person name="Pamer E.G."/>
        </authorList>
    </citation>
    <scope>NUCLEOTIDE SEQUENCE [LARGE SCALE GENOMIC DNA]</scope>
    <source>
        <strain evidence="1 2">DFI.1.165</strain>
    </source>
</reference>
<accession>A0ABS8DDL6</accession>
<gene>
    <name evidence="1" type="ORF">LIZ65_04375</name>
</gene>
<evidence type="ECO:0000313" key="1">
    <source>
        <dbReference type="EMBL" id="MCB7386516.1"/>
    </source>
</evidence>
<protein>
    <recommendedName>
        <fullName evidence="3">Glycosyltransferase</fullName>
    </recommendedName>
</protein>
<evidence type="ECO:0000313" key="2">
    <source>
        <dbReference type="Proteomes" id="UP001299546"/>
    </source>
</evidence>
<name>A0ABS8DDL6_9FIRM</name>
<dbReference type="RefSeq" id="WP_066736777.1">
    <property type="nucleotide sequence ID" value="NZ_JAJCIQ010000002.1"/>
</dbReference>
<dbReference type="Proteomes" id="UP001299546">
    <property type="component" value="Unassembled WGS sequence"/>
</dbReference>
<dbReference type="SUPFAM" id="SSF53756">
    <property type="entry name" value="UDP-Glycosyltransferase/glycogen phosphorylase"/>
    <property type="match status" value="1"/>
</dbReference>
<comment type="caution">
    <text evidence="1">The sequence shown here is derived from an EMBL/GenBank/DDBJ whole genome shotgun (WGS) entry which is preliminary data.</text>
</comment>